<evidence type="ECO:0000313" key="1">
    <source>
        <dbReference type="EMBL" id="PTX43492.1"/>
    </source>
</evidence>
<proteinExistence type="predicted"/>
<keyword evidence="2" id="KW-1185">Reference proteome</keyword>
<dbReference type="EMBL" id="QBKQ01000002">
    <property type="protein sequence ID" value="PTX43492.1"/>
    <property type="molecule type" value="Genomic_DNA"/>
</dbReference>
<reference evidence="1 2" key="1">
    <citation type="submission" date="2018-04" db="EMBL/GenBank/DDBJ databases">
        <title>Genomic Encyclopedia of Archaeal and Bacterial Type Strains, Phase II (KMG-II): from individual species to whole genera.</title>
        <authorList>
            <person name="Goeker M."/>
        </authorList>
    </citation>
    <scope>NUCLEOTIDE SEQUENCE [LARGE SCALE GENOMIC DNA]</scope>
    <source>
        <strain evidence="1 2">DSM 23082</strain>
    </source>
</reference>
<comment type="caution">
    <text evidence="1">The sequence shown here is derived from an EMBL/GenBank/DDBJ whole genome shotgun (WGS) entry which is preliminary data.</text>
</comment>
<evidence type="ECO:0000313" key="2">
    <source>
        <dbReference type="Proteomes" id="UP000244174"/>
    </source>
</evidence>
<accession>A0A2T6AI69</accession>
<dbReference type="AlphaFoldDB" id="A0A2T6AI69"/>
<dbReference type="RefSeq" id="WP_108171915.1">
    <property type="nucleotide sequence ID" value="NZ_QBKQ01000002.1"/>
</dbReference>
<gene>
    <name evidence="1" type="ORF">C8P64_2020</name>
</gene>
<dbReference type="Proteomes" id="UP000244174">
    <property type="component" value="Unassembled WGS sequence"/>
</dbReference>
<protein>
    <submittedName>
        <fullName evidence="1">Uncharacterized protein</fullName>
    </submittedName>
</protein>
<sequence>MRKYLILFLLIVSATTLFGQGKENYIISFEENSAWINNFKTAEFENRTRLLKQRLVADQEIYFSPAYSHGKTPKQPDFDTISHVRPLYLIKTKGEEQVFLPANPDKTLVKKLASILDQENIASLELKEDETTKVIYGVRGSYGIIVIDLKNKDLYTQLKELIQDPA</sequence>
<organism evidence="1 2">
    <name type="scientific">Christiangramia gaetbulicola</name>
    <dbReference type="NCBI Taxonomy" id="703340"/>
    <lineage>
        <taxon>Bacteria</taxon>
        <taxon>Pseudomonadati</taxon>
        <taxon>Bacteroidota</taxon>
        <taxon>Flavobacteriia</taxon>
        <taxon>Flavobacteriales</taxon>
        <taxon>Flavobacteriaceae</taxon>
        <taxon>Christiangramia</taxon>
    </lineage>
</organism>
<name>A0A2T6AI69_9FLAO</name>
<dbReference type="OrthoDB" id="982809at2"/>